<dbReference type="GO" id="GO:0005634">
    <property type="term" value="C:nucleus"/>
    <property type="evidence" value="ECO:0000318"/>
    <property type="project" value="GO_Central"/>
</dbReference>
<evidence type="ECO:0000256" key="13">
    <source>
        <dbReference type="ARBA" id="ARBA00079072"/>
    </source>
</evidence>
<keyword evidence="5" id="KW-0507">mRNA processing</keyword>
<evidence type="ECO:0000313" key="19">
    <source>
        <dbReference type="EMBL" id="EEB05093.1"/>
    </source>
</evidence>
<reference evidence="19 21" key="1">
    <citation type="journal article" date="2011" name="Science">
        <title>Comparative functional genomics of the fission yeasts.</title>
        <authorList>
            <person name="Rhind N."/>
            <person name="Chen Z."/>
            <person name="Yassour M."/>
            <person name="Thompson D.A."/>
            <person name="Haas B.J."/>
            <person name="Habib N."/>
            <person name="Wapinski I."/>
            <person name="Roy S."/>
            <person name="Lin M.F."/>
            <person name="Heiman D.I."/>
            <person name="Young S.K."/>
            <person name="Furuya K."/>
            <person name="Guo Y."/>
            <person name="Pidoux A."/>
            <person name="Chen H.M."/>
            <person name="Robbertse B."/>
            <person name="Goldberg J.M."/>
            <person name="Aoki K."/>
            <person name="Bayne E.H."/>
            <person name="Berlin A.M."/>
            <person name="Desjardins C.A."/>
            <person name="Dobbs E."/>
            <person name="Dukaj L."/>
            <person name="Fan L."/>
            <person name="FitzGerald M.G."/>
            <person name="French C."/>
            <person name="Gujja S."/>
            <person name="Hansen K."/>
            <person name="Keifenheim D."/>
            <person name="Levin J.Z."/>
            <person name="Mosher R.A."/>
            <person name="Mueller C.A."/>
            <person name="Pfiffner J."/>
            <person name="Priest M."/>
            <person name="Russ C."/>
            <person name="Smialowska A."/>
            <person name="Swoboda P."/>
            <person name="Sykes S.M."/>
            <person name="Vaughn M."/>
            <person name="Vengrova S."/>
            <person name="Yoder R."/>
            <person name="Zeng Q."/>
            <person name="Allshire R."/>
            <person name="Baulcombe D."/>
            <person name="Birren B.W."/>
            <person name="Brown W."/>
            <person name="Ekwall K."/>
            <person name="Kellis M."/>
            <person name="Leatherwood J."/>
            <person name="Levin H."/>
            <person name="Margalit H."/>
            <person name="Martienssen R."/>
            <person name="Nieduszynski C.A."/>
            <person name="Spatafora J.W."/>
            <person name="Friedman N."/>
            <person name="Dalgaard J.Z."/>
            <person name="Baumann P."/>
            <person name="Niki H."/>
            <person name="Regev A."/>
            <person name="Nusbaum C."/>
        </authorList>
    </citation>
    <scope>NUCLEOTIDE SEQUENCE [LARGE SCALE GENOMIC DNA]</scope>
    <source>
        <strain evidence="21">yFS275 / FY16936</strain>
    </source>
</reference>
<accession>B6JUY9</accession>
<feature type="domain" description="Pseudouridine synthase I TruA alpha/beta" evidence="18">
    <location>
        <begin position="290"/>
        <end position="373"/>
    </location>
</feature>
<dbReference type="FunFam" id="3.30.70.660:FF:000002">
    <property type="entry name" value="tRNA pseudouridine synthase"/>
    <property type="match status" value="1"/>
</dbReference>
<dbReference type="InterPro" id="IPR020095">
    <property type="entry name" value="PsdUridine_synth_TruA_C"/>
</dbReference>
<comment type="catalytic activity">
    <reaction evidence="1">
        <text>a uridine in mRNA = a pseudouridine in mRNA</text>
        <dbReference type="Rhea" id="RHEA:56644"/>
        <dbReference type="Rhea" id="RHEA-COMP:14658"/>
        <dbReference type="Rhea" id="RHEA-COMP:14659"/>
        <dbReference type="ChEBI" id="CHEBI:65314"/>
        <dbReference type="ChEBI" id="CHEBI:65315"/>
    </reaction>
</comment>
<evidence type="ECO:0000256" key="2">
    <source>
        <dbReference type="ARBA" id="ARBA00001832"/>
    </source>
</evidence>
<evidence type="ECO:0000256" key="6">
    <source>
        <dbReference type="ARBA" id="ARBA00022694"/>
    </source>
</evidence>
<comment type="subcellular location">
    <subcellularLocation>
        <location evidence="3">Nucleus</location>
    </subcellularLocation>
</comment>
<evidence type="ECO:0000256" key="10">
    <source>
        <dbReference type="ARBA" id="ARBA00036943"/>
    </source>
</evidence>
<evidence type="ECO:0000256" key="15">
    <source>
        <dbReference type="PIRSR" id="PIRSR641708-1"/>
    </source>
</evidence>
<dbReference type="HOGENOM" id="CLU_021971_0_1_1"/>
<sequence>MGRGGKRSWHSGDRREAKRNRRNAVYNGEGRPADLVVGEKKPKRKVACLVGYCGTGYHGMQLNPPNKTIEGDLFEAFVKVGAVSSYNADDPKKVALARAARTDKGVHAAGNVITLKLILEDENLIQKVNEVLPPTIRVWDVIRTINSFNPRTYCESRIYEYLLPSYAFAPPKPTSNLGKLIIDNAVSKGDKLPEGDAAEEDIDNLSRRLFFEEGKQLWDEFDKTLSKLKDDFNADPASFKDPYRESLNEADALYDIPQDTKLSRVLKHAEIHELRKYRITPERLRVAREAFKRFEGVHNFHNFTVGQSFHDRSSNRVIKSFTVSDPIIIEGTEWLSLKVHGQSFMLHQIRKMVALIMLVVRTGCPLGRIGETFRKPRVNIPRGPGLGLLLESPFFQGYNEHKAAENNRPPIDFTKYDETIEAFKKEYIYSHIFKEEAASQVFHGFLTFIDSYIGDTFAYLSDRGIETADKTEAEELPKLPKEISSEDEDDEQAAAGNKAELEG</sequence>
<evidence type="ECO:0000256" key="9">
    <source>
        <dbReference type="ARBA" id="ARBA00023242"/>
    </source>
</evidence>
<dbReference type="VEuPathDB" id="FungiDB:SJAG_00088"/>
<evidence type="ECO:0000259" key="18">
    <source>
        <dbReference type="Pfam" id="PF01416"/>
    </source>
</evidence>
<comment type="catalytic activity">
    <reaction evidence="10">
        <text>a uridine in tRNA = a pseudouridine in tRNA</text>
        <dbReference type="Rhea" id="RHEA:54572"/>
        <dbReference type="Rhea" id="RHEA-COMP:13339"/>
        <dbReference type="Rhea" id="RHEA-COMP:13934"/>
        <dbReference type="ChEBI" id="CHEBI:65314"/>
        <dbReference type="ChEBI" id="CHEBI:65315"/>
    </reaction>
</comment>
<feature type="region of interest" description="Disordered" evidence="17">
    <location>
        <begin position="1"/>
        <end position="27"/>
    </location>
</feature>
<dbReference type="EMBL" id="KE651166">
    <property type="protein sequence ID" value="EEB05093.1"/>
    <property type="molecule type" value="Genomic_DNA"/>
</dbReference>
<dbReference type="GO" id="GO:0005654">
    <property type="term" value="C:nucleoplasm"/>
    <property type="evidence" value="ECO:0000269"/>
    <property type="project" value="JaponicusDB"/>
</dbReference>
<feature type="active site" description="Nucleophile" evidence="15">
    <location>
        <position position="103"/>
    </location>
</feature>
<dbReference type="InterPro" id="IPR001406">
    <property type="entry name" value="PsdUridine_synth_TruA"/>
</dbReference>
<keyword evidence="6" id="KW-0819">tRNA processing</keyword>
<keyword evidence="7" id="KW-0862">Zinc</keyword>
<dbReference type="OMA" id="NKAFDCR"/>
<dbReference type="PANTHER" id="PTHR11142:SF4">
    <property type="entry name" value="PSEUDOURIDYLATE SYNTHASE 1 HOMOLOG"/>
    <property type="match status" value="1"/>
</dbReference>
<comment type="catalytic activity">
    <reaction evidence="2">
        <text>uridine in snRNA = pseudouridine in snRNA</text>
        <dbReference type="Rhea" id="RHEA:51124"/>
        <dbReference type="Rhea" id="RHEA-COMP:12891"/>
        <dbReference type="Rhea" id="RHEA-COMP:12892"/>
        <dbReference type="ChEBI" id="CHEBI:65314"/>
        <dbReference type="ChEBI" id="CHEBI:65315"/>
    </reaction>
</comment>
<dbReference type="GO" id="GO:0031120">
    <property type="term" value="P:snRNA pseudouridine synthesis"/>
    <property type="evidence" value="ECO:0007669"/>
    <property type="project" value="UniProtKB-ARBA"/>
</dbReference>
<dbReference type="Gene3D" id="3.30.70.580">
    <property type="entry name" value="Pseudouridine synthase I, catalytic domain, N-terminal subdomain"/>
    <property type="match status" value="1"/>
</dbReference>
<dbReference type="AlphaFoldDB" id="B6JUY9"/>
<dbReference type="PANTHER" id="PTHR11142">
    <property type="entry name" value="PSEUDOURIDYLATE SYNTHASE"/>
    <property type="match status" value="1"/>
</dbReference>
<evidence type="ECO:0000256" key="14">
    <source>
        <dbReference type="ARBA" id="ARBA00080858"/>
    </source>
</evidence>
<dbReference type="SMR" id="B6JUY9"/>
<dbReference type="NCBIfam" id="TIGR00071">
    <property type="entry name" value="hisT_truA"/>
    <property type="match status" value="1"/>
</dbReference>
<comment type="function">
    <text evidence="11">Formation of pseudouridine at positions 27 and 28 in the anticodon stem and loop of transfer RNAs; at positions 34 and 36 of intron-containing precursor tRNA(Ile) and at position 35 in the intron-containing tRNA(Tyr). Catalyzes pseudouridylation at position 44 in U2 snRNA. Also catalyzes pseudouridylation of mRNAs.</text>
</comment>
<dbReference type="GO" id="GO:1990481">
    <property type="term" value="P:mRNA pseudouridine synthesis"/>
    <property type="evidence" value="ECO:0000318"/>
    <property type="project" value="GO_Central"/>
</dbReference>
<evidence type="ECO:0000313" key="21">
    <source>
        <dbReference type="Proteomes" id="UP000001744"/>
    </source>
</evidence>
<evidence type="ECO:0000256" key="5">
    <source>
        <dbReference type="ARBA" id="ARBA00022664"/>
    </source>
</evidence>
<dbReference type="STRING" id="402676.B6JUY9"/>
<feature type="compositionally biased region" description="Basic and acidic residues" evidence="17">
    <location>
        <begin position="469"/>
        <end position="484"/>
    </location>
</feature>
<evidence type="ECO:0000256" key="4">
    <source>
        <dbReference type="ARBA" id="ARBA00009375"/>
    </source>
</evidence>
<dbReference type="OrthoDB" id="10256309at2759"/>
<evidence type="ECO:0000256" key="8">
    <source>
        <dbReference type="ARBA" id="ARBA00023235"/>
    </source>
</evidence>
<organism evidence="19 21">
    <name type="scientific">Schizosaccharomyces japonicus (strain yFS275 / FY16936)</name>
    <name type="common">Fission yeast</name>
    <dbReference type="NCBI Taxonomy" id="402676"/>
    <lineage>
        <taxon>Eukaryota</taxon>
        <taxon>Fungi</taxon>
        <taxon>Dikarya</taxon>
        <taxon>Ascomycota</taxon>
        <taxon>Taphrinomycotina</taxon>
        <taxon>Schizosaccharomycetes</taxon>
        <taxon>Schizosaccharomycetales</taxon>
        <taxon>Schizosaccharomycetaceae</taxon>
        <taxon>Schizosaccharomyces</taxon>
    </lineage>
</organism>
<protein>
    <recommendedName>
        <fullName evidence="12">tRNA pseudouridine synthase 1</fullName>
    </recommendedName>
    <alternativeName>
        <fullName evidence="13">tRNA pseudouridylate synthase 1</fullName>
    </alternativeName>
    <alternativeName>
        <fullName evidence="14">tRNA-uridine isomerase 1</fullName>
    </alternativeName>
</protein>
<evidence type="ECO:0000313" key="20">
    <source>
        <dbReference type="JaponicusDB" id="SJAG_00088"/>
    </source>
</evidence>
<evidence type="ECO:0000256" key="3">
    <source>
        <dbReference type="ARBA" id="ARBA00004123"/>
    </source>
</evidence>
<dbReference type="InterPro" id="IPR041708">
    <property type="entry name" value="PUS1/PUS2-like"/>
</dbReference>
<dbReference type="GO" id="GO:0003723">
    <property type="term" value="F:RNA binding"/>
    <property type="evidence" value="ECO:0007669"/>
    <property type="project" value="InterPro"/>
</dbReference>
<dbReference type="CDD" id="cd02568">
    <property type="entry name" value="PseudoU_synth_PUS1_PUS2"/>
    <property type="match status" value="1"/>
</dbReference>
<gene>
    <name evidence="20" type="primary">pus1</name>
    <name evidence="19" type="ORF">SJAG_00088</name>
</gene>
<dbReference type="InterPro" id="IPR020103">
    <property type="entry name" value="PsdUridine_synth_cat_dom_sf"/>
</dbReference>
<name>B6JUY9_SCHJY</name>
<dbReference type="JaponicusDB" id="SJAG_00088">
    <property type="gene designation" value="pus1"/>
</dbReference>
<keyword evidence="8" id="KW-0413">Isomerase</keyword>
<dbReference type="GO" id="GO:0006397">
    <property type="term" value="P:mRNA processing"/>
    <property type="evidence" value="ECO:0007669"/>
    <property type="project" value="UniProtKB-KW"/>
</dbReference>
<evidence type="ECO:0000256" key="7">
    <source>
        <dbReference type="ARBA" id="ARBA00022833"/>
    </source>
</evidence>
<dbReference type="InterPro" id="IPR020094">
    <property type="entry name" value="TruA/RsuA/RluB/E/F_N"/>
</dbReference>
<dbReference type="RefSeq" id="XP_002171386.1">
    <property type="nucleotide sequence ID" value="XM_002171350.2"/>
</dbReference>
<dbReference type="Gene3D" id="3.30.70.660">
    <property type="entry name" value="Pseudouridine synthase I, catalytic domain, C-terminal subdomain"/>
    <property type="match status" value="1"/>
</dbReference>
<dbReference type="InterPro" id="IPR020097">
    <property type="entry name" value="PsdUridine_synth_TruA_a/b_dom"/>
</dbReference>
<proteinExistence type="inferred from homology"/>
<dbReference type="GO" id="GO:0009982">
    <property type="term" value="F:pseudouridine synthase activity"/>
    <property type="evidence" value="ECO:0000318"/>
    <property type="project" value="GO_Central"/>
</dbReference>
<dbReference type="Proteomes" id="UP000001744">
    <property type="component" value="Unassembled WGS sequence"/>
</dbReference>
<evidence type="ECO:0000256" key="17">
    <source>
        <dbReference type="SAM" id="MobiDB-lite"/>
    </source>
</evidence>
<evidence type="ECO:0000256" key="1">
    <source>
        <dbReference type="ARBA" id="ARBA00001166"/>
    </source>
</evidence>
<keyword evidence="9" id="KW-0539">Nucleus</keyword>
<feature type="region of interest" description="Disordered" evidence="17">
    <location>
        <begin position="469"/>
        <end position="503"/>
    </location>
</feature>
<dbReference type="GeneID" id="7051038"/>
<evidence type="ECO:0000256" key="16">
    <source>
        <dbReference type="PIRSR" id="PIRSR641708-2"/>
    </source>
</evidence>
<keyword evidence="21" id="KW-1185">Reference proteome</keyword>
<comment type="similarity">
    <text evidence="4">Belongs to the tRNA pseudouridine synthase TruA family.</text>
</comment>
<dbReference type="GO" id="GO:0031119">
    <property type="term" value="P:tRNA pseudouridine synthesis"/>
    <property type="evidence" value="ECO:0000318"/>
    <property type="project" value="GO_Central"/>
</dbReference>
<evidence type="ECO:0000256" key="12">
    <source>
        <dbReference type="ARBA" id="ARBA00073968"/>
    </source>
</evidence>
<dbReference type="FunFam" id="3.30.70.580:FF:000002">
    <property type="entry name" value="tRNA pseudouridine synthase"/>
    <property type="match status" value="1"/>
</dbReference>
<feature type="binding site" evidence="16">
    <location>
        <position position="159"/>
    </location>
    <ligand>
        <name>substrate</name>
    </ligand>
</feature>
<dbReference type="Pfam" id="PF01416">
    <property type="entry name" value="PseudoU_synth_1"/>
    <property type="match status" value="1"/>
</dbReference>
<dbReference type="SUPFAM" id="SSF55120">
    <property type="entry name" value="Pseudouridine synthase"/>
    <property type="match status" value="1"/>
</dbReference>
<dbReference type="eggNOG" id="KOG2553">
    <property type="taxonomic scope" value="Eukaryota"/>
</dbReference>
<evidence type="ECO:0000256" key="11">
    <source>
        <dbReference type="ARBA" id="ARBA00053072"/>
    </source>
</evidence>